<dbReference type="InterPro" id="IPR050237">
    <property type="entry name" value="ATP-dep_AMP-bd_enzyme"/>
</dbReference>
<evidence type="ECO:0000259" key="1">
    <source>
        <dbReference type="Pfam" id="PF00501"/>
    </source>
</evidence>
<dbReference type="InterPro" id="IPR020845">
    <property type="entry name" value="AMP-binding_CS"/>
</dbReference>
<organism evidence="2 3">
    <name type="scientific">Thermogemmata fonticola</name>
    <dbReference type="NCBI Taxonomy" id="2755323"/>
    <lineage>
        <taxon>Bacteria</taxon>
        <taxon>Pseudomonadati</taxon>
        <taxon>Planctomycetota</taxon>
        <taxon>Planctomycetia</taxon>
        <taxon>Gemmatales</taxon>
        <taxon>Gemmataceae</taxon>
        <taxon>Thermogemmata</taxon>
    </lineage>
</organism>
<sequence>MISPATTAEAALNVAMHLVRQAAETPQRPALYVPQRAVRGDRPTPHRVITYAELNADSDALAHGLEAAGVERGTRVAVFIPPSPQFYAVVFALFKLAAVPVFIDPGMGWQGLKRCLERAEPAAFVGVLRAHLARWLFGWARSSLRLSIHAGRRRFFCDYSLEELRRLGSTRGTYPIPAVSAEEMAAILFTSGSTGPAKGAVYTHGIFAAQVQMLRQAFGIAPGEVDYGTFPLFALFGPALGMSCVIPDMDASRPARLRPDKAIAQMRQFTVTNMFGSPAVIRVLGEWYHQRWGSSLAGSQASASSPSAPEAEGPLLPALRRVISAGAPASPLQLQRFTALLPAAVPIYTPYGATEALPVANIDSGEILHETQALTAQGRGVCIGRPLPGIRLHIIPITDEAIPQWREELELPTGVIGELVVRGPIVTPRYYKQPEATQLAKIYDPTTGEILHRMGDVGYRDEQGRIWFCGRKSQRVVTPWGTLFTDMVEPVFHGLPGVGRTALVGVERGGVTYPVLCVEWDRTEPWAVVESSLRQKAQSLESTRTIAAFLAHSRPFPVDRRHNAKIARESLARWADRRLGPHWQPRQDTT</sequence>
<dbReference type="SUPFAM" id="SSF56801">
    <property type="entry name" value="Acetyl-CoA synthetase-like"/>
    <property type="match status" value="1"/>
</dbReference>
<name>A0A7V9ACW7_9BACT</name>
<reference evidence="2 3" key="1">
    <citation type="submission" date="2020-07" db="EMBL/GenBank/DDBJ databases">
        <title>Thermogemmata thermophila gen. nov., sp. nov., a novel moderate thermophilic planctomycete from a Kamchatka hot spring.</title>
        <authorList>
            <person name="Elcheninov A.G."/>
            <person name="Podosokorskaya O.A."/>
            <person name="Kovaleva O.L."/>
            <person name="Novikov A."/>
            <person name="Bonch-Osmolovskaya E.A."/>
            <person name="Toshchakov S.V."/>
            <person name="Kublanov I.V."/>
        </authorList>
    </citation>
    <scope>NUCLEOTIDE SEQUENCE [LARGE SCALE GENOMIC DNA]</scope>
    <source>
        <strain evidence="2 3">2918</strain>
    </source>
</reference>
<comment type="caution">
    <text evidence="2">The sequence shown here is derived from an EMBL/GenBank/DDBJ whole genome shotgun (WGS) entry which is preliminary data.</text>
</comment>
<dbReference type="PROSITE" id="PS00455">
    <property type="entry name" value="AMP_BINDING"/>
    <property type="match status" value="1"/>
</dbReference>
<accession>A0A7V9ACW7</accession>
<dbReference type="AlphaFoldDB" id="A0A7V9ACW7"/>
<dbReference type="Proteomes" id="UP000542342">
    <property type="component" value="Unassembled WGS sequence"/>
</dbReference>
<evidence type="ECO:0000313" key="3">
    <source>
        <dbReference type="Proteomes" id="UP000542342"/>
    </source>
</evidence>
<evidence type="ECO:0000313" key="2">
    <source>
        <dbReference type="EMBL" id="MBA2227408.1"/>
    </source>
</evidence>
<keyword evidence="3" id="KW-1185">Reference proteome</keyword>
<dbReference type="InterPro" id="IPR042099">
    <property type="entry name" value="ANL_N_sf"/>
</dbReference>
<dbReference type="NCBIfam" id="NF006754">
    <property type="entry name" value="PRK09274.1"/>
    <property type="match status" value="1"/>
</dbReference>
<dbReference type="InterPro" id="IPR000873">
    <property type="entry name" value="AMP-dep_synth/lig_dom"/>
</dbReference>
<dbReference type="PANTHER" id="PTHR43767:SF1">
    <property type="entry name" value="NONRIBOSOMAL PEPTIDE SYNTHASE PES1 (EUROFUNG)-RELATED"/>
    <property type="match status" value="1"/>
</dbReference>
<dbReference type="Pfam" id="PF00501">
    <property type="entry name" value="AMP-binding"/>
    <property type="match status" value="1"/>
</dbReference>
<dbReference type="EMBL" id="JACEFB010000014">
    <property type="protein sequence ID" value="MBA2227408.1"/>
    <property type="molecule type" value="Genomic_DNA"/>
</dbReference>
<dbReference type="PANTHER" id="PTHR43767">
    <property type="entry name" value="LONG-CHAIN-FATTY-ACID--COA LIGASE"/>
    <property type="match status" value="1"/>
</dbReference>
<proteinExistence type="predicted"/>
<feature type="domain" description="AMP-dependent synthetase/ligase" evidence="1">
    <location>
        <begin position="20"/>
        <end position="431"/>
    </location>
</feature>
<gene>
    <name evidence="2" type="ORF">H0921_14715</name>
</gene>
<protein>
    <submittedName>
        <fullName evidence="2">AMP-binding protein</fullName>
    </submittedName>
</protein>
<dbReference type="Gene3D" id="3.40.50.12780">
    <property type="entry name" value="N-terminal domain of ligase-like"/>
    <property type="match status" value="1"/>
</dbReference>